<keyword evidence="2" id="KW-1185">Reference proteome</keyword>
<comment type="caution">
    <text evidence="1">The sequence shown here is derived from an EMBL/GenBank/DDBJ whole genome shotgun (WGS) entry which is preliminary data.</text>
</comment>
<sequence length="74" mass="8618">MYSCPGLEISRNKSSQHVNLPSCDLPMRFFFKTQATATDKFKIGKCEDFVWVTKDELLGYFPEQTEYLNKMIIS</sequence>
<evidence type="ECO:0000313" key="1">
    <source>
        <dbReference type="EMBL" id="KAJ7007744.1"/>
    </source>
</evidence>
<name>A0AAD6RF97_9ROSI</name>
<organism evidence="1 2">
    <name type="scientific">Populus alba x Populus x berolinensis</name>
    <dbReference type="NCBI Taxonomy" id="444605"/>
    <lineage>
        <taxon>Eukaryota</taxon>
        <taxon>Viridiplantae</taxon>
        <taxon>Streptophyta</taxon>
        <taxon>Embryophyta</taxon>
        <taxon>Tracheophyta</taxon>
        <taxon>Spermatophyta</taxon>
        <taxon>Magnoliopsida</taxon>
        <taxon>eudicotyledons</taxon>
        <taxon>Gunneridae</taxon>
        <taxon>Pentapetalae</taxon>
        <taxon>rosids</taxon>
        <taxon>fabids</taxon>
        <taxon>Malpighiales</taxon>
        <taxon>Salicaceae</taxon>
        <taxon>Saliceae</taxon>
        <taxon>Populus</taxon>
    </lineage>
</organism>
<dbReference type="EMBL" id="JAQIZT010000002">
    <property type="protein sequence ID" value="KAJ7007744.1"/>
    <property type="molecule type" value="Genomic_DNA"/>
</dbReference>
<dbReference type="GO" id="GO:0003735">
    <property type="term" value="F:structural constituent of ribosome"/>
    <property type="evidence" value="ECO:0007669"/>
    <property type="project" value="InterPro"/>
</dbReference>
<dbReference type="PANTHER" id="PTHR13124">
    <property type="entry name" value="39S RIBOSOMAL PROTEIN L46, MITOCHONDRIAL PRECURSOR-RELATED"/>
    <property type="match status" value="1"/>
</dbReference>
<gene>
    <name evidence="1" type="ORF">NC653_006693</name>
</gene>
<dbReference type="PANTHER" id="PTHR13124:SF12">
    <property type="entry name" value="LARGE RIBOSOMAL SUBUNIT PROTEIN ML46"/>
    <property type="match status" value="1"/>
</dbReference>
<evidence type="ECO:0000313" key="2">
    <source>
        <dbReference type="Proteomes" id="UP001164929"/>
    </source>
</evidence>
<accession>A0AAD6RF97</accession>
<dbReference type="InterPro" id="IPR040008">
    <property type="entry name" value="Ribosomal_mL46"/>
</dbReference>
<dbReference type="AlphaFoldDB" id="A0AAD6RF97"/>
<protein>
    <submittedName>
        <fullName evidence="1">39S ribosomal protein L46</fullName>
    </submittedName>
</protein>
<dbReference type="Proteomes" id="UP001164929">
    <property type="component" value="Chromosome 2"/>
</dbReference>
<keyword evidence="1" id="KW-0687">Ribonucleoprotein</keyword>
<proteinExistence type="predicted"/>
<dbReference type="Gene3D" id="3.90.79.10">
    <property type="entry name" value="Nucleoside Triphosphate Pyrophosphohydrolase"/>
    <property type="match status" value="1"/>
</dbReference>
<keyword evidence="1" id="KW-0689">Ribosomal protein</keyword>
<reference evidence="1" key="1">
    <citation type="journal article" date="2023" name="Mol. Ecol. Resour.">
        <title>Chromosome-level genome assembly of a triploid poplar Populus alba 'Berolinensis'.</title>
        <authorList>
            <person name="Chen S."/>
            <person name="Yu Y."/>
            <person name="Wang X."/>
            <person name="Wang S."/>
            <person name="Zhang T."/>
            <person name="Zhou Y."/>
            <person name="He R."/>
            <person name="Meng N."/>
            <person name="Wang Y."/>
            <person name="Liu W."/>
            <person name="Liu Z."/>
            <person name="Liu J."/>
            <person name="Guo Q."/>
            <person name="Huang H."/>
            <person name="Sederoff R.R."/>
            <person name="Wang G."/>
            <person name="Qu G."/>
            <person name="Chen S."/>
        </authorList>
    </citation>
    <scope>NUCLEOTIDE SEQUENCE</scope>
    <source>
        <strain evidence="1">SC-2020</strain>
    </source>
</reference>
<dbReference type="GO" id="GO:0005762">
    <property type="term" value="C:mitochondrial large ribosomal subunit"/>
    <property type="evidence" value="ECO:0007669"/>
    <property type="project" value="TreeGrafter"/>
</dbReference>